<reference evidence="1" key="1">
    <citation type="submission" date="2023-11" db="EMBL/GenBank/DDBJ databases">
        <authorList>
            <person name="Poullet M."/>
        </authorList>
    </citation>
    <scope>NUCLEOTIDE SEQUENCE</scope>
    <source>
        <strain evidence="1">E1834</strain>
    </source>
</reference>
<evidence type="ECO:0000313" key="1">
    <source>
        <dbReference type="EMBL" id="CAK5073327.1"/>
    </source>
</evidence>
<accession>A0ACB0Z492</accession>
<comment type="caution">
    <text evidence="1">The sequence shown here is derived from an EMBL/GenBank/DDBJ whole genome shotgun (WGS) entry which is preliminary data.</text>
</comment>
<keyword evidence="2" id="KW-1185">Reference proteome</keyword>
<organism evidence="1 2">
    <name type="scientific">Meloidogyne enterolobii</name>
    <name type="common">Root-knot nematode worm</name>
    <name type="synonym">Meloidogyne mayaguensis</name>
    <dbReference type="NCBI Taxonomy" id="390850"/>
    <lineage>
        <taxon>Eukaryota</taxon>
        <taxon>Metazoa</taxon>
        <taxon>Ecdysozoa</taxon>
        <taxon>Nematoda</taxon>
        <taxon>Chromadorea</taxon>
        <taxon>Rhabditida</taxon>
        <taxon>Tylenchina</taxon>
        <taxon>Tylenchomorpha</taxon>
        <taxon>Tylenchoidea</taxon>
        <taxon>Meloidogynidae</taxon>
        <taxon>Meloidogyninae</taxon>
        <taxon>Meloidogyne</taxon>
    </lineage>
</organism>
<name>A0ACB0Z492_MELEN</name>
<sequence>MVFENVVADLLNRFLGSYIDNLNASQLNIGIWGGDVKLNNLDIKETALDDLDLPVRLKFGYIQSLVLKIPWKYLYTEPTIVNISEIYMIIVPNQGIVYNEEKAKKNEQEAKQKKLARLEENRRNKLKQNIQTDDTFTEKLVAQVIKNLQIRIKRVHLRYEDKFSNRGRPFATGVTLDSLNFQTTDENFQLTVQKEAVKIFYKLVSMNHLSIYSNAGSTLISDLLDKKEITKALCNSISTDTSRPEGYKYVLEPLSLNAKLKLNQKPETDGSDWTIPKVDLILQLEKLALAIGKFQYQDFLLFLEAQERFNLSAQYFKYRPNLIEYKNHYKEWWKFAYNCILHEHVKRRRNNWSWERMNKHRQMVRDYKEAWIIFRTEKNPNEFVKKTIENVEEALDVFNLNIARQQAEFEIDRRDDLIRVEDQKQEGWVGWAKSWFVGSGKKVETEQTEADAKIMEKIEQAVTPEEKQKLFEAIDYQENTPPTDYPKHFVENRINFGLASVVISLENVLEMRFADLTANLDHRPSANAIKYISCIKSFEMNAFQENSKSQSILKMTDSNRPWLKMQIETNPLNKDFDQSVELLVAPIMLMYHAPAVNKALDVFKPPETVRLQQLTALAIARYEEVKARSTTALQHMVEQKRKLKLEIQIDPATIVLCAGGVFDEGKNALVAELGQLNLNTKSQSPERAYEKILDPKLKSLMAQAYDNFQLSLSNVQLIFADTFKTCMQARNDRYSPYHLLKPTNMVIDVLRSTIDDLQLPMFRMFGNLPDVVLIISDDRLVKLLELLNSIPRPEFDQEVVDLSAPIEGTKLRDRAKMVAIMEVSELDENILLKDNEEGGEEKSSTSSEMKGEKKSDSDSSTLHRELQIQFDINLSLNEVGIVVNKRDKAFLSAHICRLGFHLRKRMFDMIAKAHLGSLTLEMPQIDSSGKAQTICLIDNEMREGDHLIDMVYKQATGESPSFKTEFNSNEQSINFVFQILNFNLYKDVLNDLKNFNDRLQRKLSQIKPPQIEQASPQTAGGSRRRTPSISSRSREGSLDRKTSGKKRSPFIKPDVRLTNKKKFVFDFRMHEIAAKLYARQGDIAGGIDPTEDPDAILEFCALNIRSFKLNGSMVDDGSMHADISLQAFTMDDRRKNATIHRLMDKKDTESTDQFVTIKYSQNNHGDKFVDLLSSKFFLMLAPEFLGVLSTFFILKPDEDVDEKTGPSELFLTPNSSSNKLALSKQYVSTSSVAKQALATKGSPTEQSTFEPPGTLTLNCKVYAIELNGVQQMDGGIQHFKIYSTYFAKEKRHLSNYQILKEMDIKFTGSIDDQEHTQNFSVKIDQVTLRVSPSIIRLLSAVSAQFSEHQRKDQEAKSARAILREYQDYWKPRVIENDKYWWFQLGNDSVVEETAEEVAETTQIVINQKADFTIKQFIVTVEAGMKDFTRPMILLESAMLGSAKNWSTQLIAEAEARLQISYYNEAFNVWEPLIEPVLHQYEGWQSWRLTLKISSQLEEDTNSQQQRQGTSKSIKDKINQKKAVLPPKMALIFEAREMMNITVSKSFLLLVNQLSESFEKAAKQISPPKSRHLPGSSSYMLLNETGLEIKICNTSTLKASQKQTDLECNKGEYIPLELIENVNNNGSEKQLSAGNWQMKEDQRHVELQLKIEEPKTERIVNILRAEMQCIDLPKEADSGRKWALVVDTQLEDSRHLVVLRSPVNVINRMDMSVEFQSHKDLETTFCGVSAIDSRPLNIPLPQLYTPDGEFSIRPEGGIYDWSDLFSWHDFDNVKRKTVRCGKKGVEHEAIFIEMVVTEEKIRRGAKSLEYSIYTINLFPPIHFVNLLPLCLEIVEPIRREVTSGEGVDLYNLIAGMPFVLKLENGGEIYKMKMTIPEVGQRNDLTVIKLLSETSNKELCLGLNWSIEFLRTTLSLFTPYWMVNDTGKELIYQGPIEKSVQTTPQAHHIRASIFGQCCTSILPKSFTEGEKQAKHSEIKHLPNQNPIILPLNEEDFYEKKKAKLRISDSEWSAEFPLDSAGSSGRITCHSEKKDFELTVDVKLCQSGLTKVVTISPFYLLQNDSKYCIEVREPNRNEWIVMPQTSVIGFWPEQKEKRKTLIARFPKTKEESIQFPFTENFEGFARVKNSFIGFYIIVSLSDDSSVINIEQFMPGMVPAILMNATKFSIKYWQAEVEEEKTLEPGQVIPFSWDCLITKEARLFEWKSGDHSGSDELLHNRDSSYLPSRNAGYHFCVSFLNGRQRVVLFTSDASISMLAHEPFEFEQPNMHVEFRLHGVGISLVNNHKCIEVLYMAILPGQGQRDGFWMQYRQTDHQTTLWVKLHNFQIDNQLPSSIFPCMLAMVPQPKSVVKDAPKPFLECSFVMNQSEHSNIVQIKLLEALVQEFSVRMDQSLINEILDMFPKESIETDYNTEAFSKDLELTKGNLNKRALQTRISQAKAYYERLHISPLMIHLSFSQGHVKEGDKDAAGIQWEFLNLMLKSVGVTLTEIQDVTFKLAFFHREAAFYSRTQLQAEIQSHYIKQFIKQAYVLILGLDIIGNPFGLIRDLTAGVQDFFYQPIQGAVTGPLEFVEGMTLGVNSLFSHSVGGVLGAASRITGTLGKGVAALTMDEEYQRKRLQARQQPTNFGEGMFRGVRGVGQGVIDGVTGVISKPVEGAKKGGVSGFLKGTGKGLIGVVTRPVSGVVDLATSMADSVKTVVTNAEEIRPIRPPRVITNDKIVRPFVYAEAIGYKIFKVKKYFLKKYFNLQEINKGDFAETDCYLADGSISKHLVIVVTDKRVIEARQHELTGNWNADWSPTYSEMNKPEWFIDETNGLKYGVKISLKEAKRGTFSLLGRPKTKGKLILFQTEEIAKRVFDRMLSAWENSA</sequence>
<protein>
    <submittedName>
        <fullName evidence="1">Uncharacterized protein</fullName>
    </submittedName>
</protein>
<evidence type="ECO:0000313" key="2">
    <source>
        <dbReference type="Proteomes" id="UP001497535"/>
    </source>
</evidence>
<dbReference type="Proteomes" id="UP001497535">
    <property type="component" value="Unassembled WGS sequence"/>
</dbReference>
<proteinExistence type="predicted"/>
<dbReference type="EMBL" id="CAVMJV010000023">
    <property type="protein sequence ID" value="CAK5073327.1"/>
    <property type="molecule type" value="Genomic_DNA"/>
</dbReference>
<gene>
    <name evidence="1" type="ORF">MENTE1834_LOCUS19990</name>
</gene>